<comment type="caution">
    <text evidence="14">The sequence shown here is derived from an EMBL/GenBank/DDBJ whole genome shotgun (WGS) entry which is preliminary data.</text>
</comment>
<keyword evidence="8 11" id="KW-1133">Transmembrane helix</keyword>
<dbReference type="Pfam" id="PF00512">
    <property type="entry name" value="HisKA"/>
    <property type="match status" value="1"/>
</dbReference>
<keyword evidence="7 14" id="KW-0418">Kinase</keyword>
<dbReference type="SMART" id="SM00388">
    <property type="entry name" value="HisKA"/>
    <property type="match status" value="1"/>
</dbReference>
<comment type="subcellular location">
    <subcellularLocation>
        <location evidence="2">Membrane</location>
    </subcellularLocation>
</comment>
<dbReference type="InterPro" id="IPR004358">
    <property type="entry name" value="Sig_transdc_His_kin-like_C"/>
</dbReference>
<evidence type="ECO:0000256" key="5">
    <source>
        <dbReference type="ARBA" id="ARBA00022679"/>
    </source>
</evidence>
<protein>
    <recommendedName>
        <fullName evidence="3">histidine kinase</fullName>
        <ecNumber evidence="3">2.7.13.3</ecNumber>
    </recommendedName>
</protein>
<dbReference type="InterPro" id="IPR003594">
    <property type="entry name" value="HATPase_dom"/>
</dbReference>
<evidence type="ECO:0000313" key="14">
    <source>
        <dbReference type="EMBL" id="MDM8201624.1"/>
    </source>
</evidence>
<dbReference type="Proteomes" id="UP001529380">
    <property type="component" value="Unassembled WGS sequence"/>
</dbReference>
<evidence type="ECO:0000313" key="15">
    <source>
        <dbReference type="Proteomes" id="UP001529380"/>
    </source>
</evidence>
<dbReference type="PANTHER" id="PTHR45436:SF5">
    <property type="entry name" value="SENSOR HISTIDINE KINASE TRCS"/>
    <property type="match status" value="1"/>
</dbReference>
<reference evidence="14 15" key="1">
    <citation type="submission" date="2023-06" db="EMBL/GenBank/DDBJ databases">
        <title>Identification and characterization of horizontal gene transfer across gut microbiota members of farm animals based on homology search.</title>
        <authorList>
            <person name="Schwarzerova J."/>
            <person name="Nykrynova M."/>
            <person name="Jureckova K."/>
            <person name="Cejkova D."/>
            <person name="Rychlik I."/>
        </authorList>
    </citation>
    <scope>NUCLEOTIDE SEQUENCE [LARGE SCALE GENOMIC DNA]</scope>
    <source>
        <strain evidence="14 15">ET340</strain>
    </source>
</reference>
<accession>A0ABT7URV7</accession>
<dbReference type="Pfam" id="PF00672">
    <property type="entry name" value="HAMP"/>
    <property type="match status" value="1"/>
</dbReference>
<dbReference type="CDD" id="cd00075">
    <property type="entry name" value="HATPase"/>
    <property type="match status" value="1"/>
</dbReference>
<evidence type="ECO:0000256" key="3">
    <source>
        <dbReference type="ARBA" id="ARBA00012438"/>
    </source>
</evidence>
<evidence type="ECO:0000256" key="6">
    <source>
        <dbReference type="ARBA" id="ARBA00022692"/>
    </source>
</evidence>
<evidence type="ECO:0000256" key="8">
    <source>
        <dbReference type="ARBA" id="ARBA00022989"/>
    </source>
</evidence>
<reference evidence="15" key="2">
    <citation type="submission" date="2023-06" db="EMBL/GenBank/DDBJ databases">
        <title>Identification and characterization of horizontal gene transfer across gut microbiota members of farm animals based on homology search.</title>
        <authorList>
            <person name="Zeman M."/>
            <person name="Kubasova T."/>
            <person name="Jahodarova E."/>
            <person name="Nykrynova M."/>
            <person name="Rychlik I."/>
        </authorList>
    </citation>
    <scope>NUCLEOTIDE SEQUENCE [LARGE SCALE GENOMIC DNA]</scope>
    <source>
        <strain evidence="15">ET340</strain>
    </source>
</reference>
<dbReference type="InterPro" id="IPR005467">
    <property type="entry name" value="His_kinase_dom"/>
</dbReference>
<evidence type="ECO:0000256" key="10">
    <source>
        <dbReference type="ARBA" id="ARBA00023136"/>
    </source>
</evidence>
<dbReference type="PROSITE" id="PS50109">
    <property type="entry name" value="HIS_KIN"/>
    <property type="match status" value="1"/>
</dbReference>
<feature type="domain" description="HAMP" evidence="13">
    <location>
        <begin position="196"/>
        <end position="248"/>
    </location>
</feature>
<dbReference type="SMART" id="SM00304">
    <property type="entry name" value="HAMP"/>
    <property type="match status" value="1"/>
</dbReference>
<reference evidence="14 15" key="3">
    <citation type="submission" date="2023-06" db="EMBL/GenBank/DDBJ databases">
        <authorList>
            <person name="Zeman M."/>
            <person name="Kubasova T."/>
            <person name="Jahodarova E."/>
            <person name="Nykrynova M."/>
            <person name="Rychlik I."/>
        </authorList>
    </citation>
    <scope>NUCLEOTIDE SEQUENCE [LARGE SCALE GENOMIC DNA]</scope>
    <source>
        <strain evidence="14 15">ET340</strain>
    </source>
</reference>
<comment type="catalytic activity">
    <reaction evidence="1">
        <text>ATP + protein L-histidine = ADP + protein N-phospho-L-histidine.</text>
        <dbReference type="EC" id="2.7.13.3"/>
    </reaction>
</comment>
<feature type="domain" description="Histidine kinase" evidence="12">
    <location>
        <begin position="263"/>
        <end position="478"/>
    </location>
</feature>
<dbReference type="InterPro" id="IPR003660">
    <property type="entry name" value="HAMP_dom"/>
</dbReference>
<keyword evidence="5" id="KW-0808">Transferase</keyword>
<keyword evidence="6 11" id="KW-0812">Transmembrane</keyword>
<dbReference type="PRINTS" id="PR00344">
    <property type="entry name" value="BCTRLSENSOR"/>
</dbReference>
<evidence type="ECO:0000259" key="13">
    <source>
        <dbReference type="PROSITE" id="PS50885"/>
    </source>
</evidence>
<proteinExistence type="predicted"/>
<dbReference type="CDD" id="cd06225">
    <property type="entry name" value="HAMP"/>
    <property type="match status" value="1"/>
</dbReference>
<keyword evidence="15" id="KW-1185">Reference proteome</keyword>
<dbReference type="SUPFAM" id="SSF47384">
    <property type="entry name" value="Homodimeric domain of signal transducing histidine kinase"/>
    <property type="match status" value="1"/>
</dbReference>
<evidence type="ECO:0000259" key="12">
    <source>
        <dbReference type="PROSITE" id="PS50109"/>
    </source>
</evidence>
<dbReference type="SMART" id="SM00387">
    <property type="entry name" value="HATPase_c"/>
    <property type="match status" value="1"/>
</dbReference>
<organism evidence="14 15">
    <name type="scientific">Allofournierella massiliensis</name>
    <dbReference type="NCBI Taxonomy" id="1650663"/>
    <lineage>
        <taxon>Bacteria</taxon>
        <taxon>Bacillati</taxon>
        <taxon>Bacillota</taxon>
        <taxon>Clostridia</taxon>
        <taxon>Eubacteriales</taxon>
        <taxon>Oscillospiraceae</taxon>
        <taxon>Allofournierella</taxon>
    </lineage>
</organism>
<keyword evidence="10 11" id="KW-0472">Membrane</keyword>
<name>A0ABT7URV7_9FIRM</name>
<feature type="transmembrane region" description="Helical" evidence="11">
    <location>
        <begin position="173"/>
        <end position="195"/>
    </location>
</feature>
<evidence type="ECO:0000256" key="11">
    <source>
        <dbReference type="SAM" id="Phobius"/>
    </source>
</evidence>
<dbReference type="InterPro" id="IPR003661">
    <property type="entry name" value="HisK_dim/P_dom"/>
</dbReference>
<sequence length="489" mass="53938">MKLWQKIFLSSLALLVLATGGLSLLFLNNTQTQLWQREKQRAALQQQSMMNAIKTNVVNQRLQSGQISLNETETRQAVRSALGSQETDGYLLAFQLYDSGGEPFRDDTTGLCHTANLNSSEYQDDSLTYTRIFAQGDRLLLALNSPLPLEQSEFRMVCVFDVTDLGAQLQRQAATALTFGMVVSLAAAVVLLILVKVQLRRLEQLSRASRRIAQGNYAERVQLAGADEVADLGKDLNRMAQAVQQHVGQLEQVAQDQKTFIANMAHEMKTPLTSILGFADLLYLQKDVPEKKRREYAGIILDETKRMRSLSGKLMELLNVGSQNLVFTSEELSGVIGEVATAMQPVLHSSRLALQYGCEPGLWMEMDRELFKSLLYNFIDNGRKASPEGSLIQLLAHRKGGRIEILIRDHGQGIPKKELEKIRQPFYMVDKSRSRKAGGAGLGLALCEEICRIHKGSFSIDSRLGEGTLITLSFPPASPGGAAEGGGAP</sequence>
<dbReference type="PANTHER" id="PTHR45436">
    <property type="entry name" value="SENSOR HISTIDINE KINASE YKOH"/>
    <property type="match status" value="1"/>
</dbReference>
<dbReference type="Gene3D" id="6.10.340.10">
    <property type="match status" value="1"/>
</dbReference>
<dbReference type="EMBL" id="JAUDCL010000017">
    <property type="protein sequence ID" value="MDM8201624.1"/>
    <property type="molecule type" value="Genomic_DNA"/>
</dbReference>
<evidence type="ECO:0000256" key="9">
    <source>
        <dbReference type="ARBA" id="ARBA00023012"/>
    </source>
</evidence>
<evidence type="ECO:0000256" key="2">
    <source>
        <dbReference type="ARBA" id="ARBA00004370"/>
    </source>
</evidence>
<dbReference type="PROSITE" id="PS50885">
    <property type="entry name" value="HAMP"/>
    <property type="match status" value="1"/>
</dbReference>
<dbReference type="RefSeq" id="WP_158096336.1">
    <property type="nucleotide sequence ID" value="NZ_JAUDCL010000017.1"/>
</dbReference>
<dbReference type="Gene3D" id="3.30.565.10">
    <property type="entry name" value="Histidine kinase-like ATPase, C-terminal domain"/>
    <property type="match status" value="1"/>
</dbReference>
<keyword evidence="4" id="KW-0597">Phosphoprotein</keyword>
<dbReference type="InterPro" id="IPR050428">
    <property type="entry name" value="TCS_sensor_his_kinase"/>
</dbReference>
<dbReference type="EC" id="2.7.13.3" evidence="3"/>
<gene>
    <name evidence="14" type="ORF">QUW08_10040</name>
</gene>
<dbReference type="Gene3D" id="1.10.287.130">
    <property type="match status" value="1"/>
</dbReference>
<dbReference type="Pfam" id="PF02518">
    <property type="entry name" value="HATPase_c"/>
    <property type="match status" value="1"/>
</dbReference>
<dbReference type="GO" id="GO:0016301">
    <property type="term" value="F:kinase activity"/>
    <property type="evidence" value="ECO:0007669"/>
    <property type="project" value="UniProtKB-KW"/>
</dbReference>
<evidence type="ECO:0000256" key="1">
    <source>
        <dbReference type="ARBA" id="ARBA00000085"/>
    </source>
</evidence>
<evidence type="ECO:0000256" key="7">
    <source>
        <dbReference type="ARBA" id="ARBA00022777"/>
    </source>
</evidence>
<dbReference type="InterPro" id="IPR036890">
    <property type="entry name" value="HATPase_C_sf"/>
</dbReference>
<keyword evidence="9" id="KW-0902">Two-component regulatory system</keyword>
<dbReference type="SUPFAM" id="SSF158472">
    <property type="entry name" value="HAMP domain-like"/>
    <property type="match status" value="1"/>
</dbReference>
<dbReference type="InterPro" id="IPR036097">
    <property type="entry name" value="HisK_dim/P_sf"/>
</dbReference>
<evidence type="ECO:0000256" key="4">
    <source>
        <dbReference type="ARBA" id="ARBA00022553"/>
    </source>
</evidence>
<dbReference type="CDD" id="cd00082">
    <property type="entry name" value="HisKA"/>
    <property type="match status" value="1"/>
</dbReference>
<dbReference type="SUPFAM" id="SSF55874">
    <property type="entry name" value="ATPase domain of HSP90 chaperone/DNA topoisomerase II/histidine kinase"/>
    <property type="match status" value="1"/>
</dbReference>